<gene>
    <name evidence="4" type="primary">secY</name>
    <name evidence="4" type="ORF">ENV17_02460</name>
</gene>
<proteinExistence type="inferred from homology"/>
<comment type="caution">
    <text evidence="4">The sequence shown here is derived from an EMBL/GenBank/DDBJ whole genome shotgun (WGS) entry which is preliminary data.</text>
</comment>
<feature type="transmembrane region" description="Helical" evidence="2">
    <location>
        <begin position="282"/>
        <end position="308"/>
    </location>
</feature>
<dbReference type="AlphaFoldDB" id="A0A7C4B906"/>
<comment type="similarity">
    <text evidence="1">Belongs to the SecY/SEC61-alpha family.</text>
</comment>
<feature type="transmembrane region" description="Helical" evidence="2">
    <location>
        <begin position="441"/>
        <end position="461"/>
    </location>
</feature>
<feature type="transmembrane region" description="Helical" evidence="2">
    <location>
        <begin position="361"/>
        <end position="380"/>
    </location>
</feature>
<dbReference type="InterPro" id="IPR019561">
    <property type="entry name" value="Translocon_Sec61/SecY_plug_dom"/>
</dbReference>
<dbReference type="EMBL" id="DTFI01000071">
    <property type="protein sequence ID" value="HGI43235.1"/>
    <property type="molecule type" value="Genomic_DNA"/>
</dbReference>
<dbReference type="InterPro" id="IPR023201">
    <property type="entry name" value="SecY_dom_sf"/>
</dbReference>
<dbReference type="GO" id="GO:0016020">
    <property type="term" value="C:membrane"/>
    <property type="evidence" value="ECO:0007669"/>
    <property type="project" value="InterPro"/>
</dbReference>
<dbReference type="PRINTS" id="PR00303">
    <property type="entry name" value="SECYTRNLCASE"/>
</dbReference>
<dbReference type="GO" id="GO:0015031">
    <property type="term" value="P:protein transport"/>
    <property type="evidence" value="ECO:0007669"/>
    <property type="project" value="InterPro"/>
</dbReference>
<dbReference type="PANTHER" id="PTHR10906">
    <property type="entry name" value="SECY/SEC61-ALPHA FAMILY MEMBER"/>
    <property type="match status" value="1"/>
</dbReference>
<dbReference type="NCBIfam" id="TIGR00967">
    <property type="entry name" value="3a0501s007"/>
    <property type="match status" value="1"/>
</dbReference>
<keyword evidence="2" id="KW-0812">Transmembrane</keyword>
<feature type="transmembrane region" description="Helical" evidence="2">
    <location>
        <begin position="76"/>
        <end position="99"/>
    </location>
</feature>
<dbReference type="Gene3D" id="1.10.3370.10">
    <property type="entry name" value="SecY subunit domain"/>
    <property type="match status" value="1"/>
</dbReference>
<dbReference type="NCBIfam" id="NF006341">
    <property type="entry name" value="PRK08568.1-5"/>
    <property type="match status" value="1"/>
</dbReference>
<evidence type="ECO:0000313" key="4">
    <source>
        <dbReference type="EMBL" id="HGI43235.1"/>
    </source>
</evidence>
<feature type="transmembrane region" description="Helical" evidence="2">
    <location>
        <begin position="170"/>
        <end position="191"/>
    </location>
</feature>
<evidence type="ECO:0000259" key="3">
    <source>
        <dbReference type="Pfam" id="PF10559"/>
    </source>
</evidence>
<dbReference type="Pfam" id="PF00344">
    <property type="entry name" value="SecY"/>
    <property type="match status" value="1"/>
</dbReference>
<dbReference type="SUPFAM" id="SSF103491">
    <property type="entry name" value="Preprotein translocase SecY subunit"/>
    <property type="match status" value="1"/>
</dbReference>
<dbReference type="Pfam" id="PF10559">
    <property type="entry name" value="Plug_translocon"/>
    <property type="match status" value="1"/>
</dbReference>
<keyword evidence="2" id="KW-1133">Transmembrane helix</keyword>
<feature type="transmembrane region" description="Helical" evidence="2">
    <location>
        <begin position="30"/>
        <end position="51"/>
    </location>
</feature>
<sequence>MSIYEKLSPLFRTLPEVQKPARKPTLGERLFWTGLVLIAYLTMGQIPLYGIPRDAGQGLGALEFLRVVMASRRGTLVELGIGPIVTAGIIWQLLVGSKIVEIDLTTPSGRRAFAGLQKLTAILFAAVEAIAFILGGAYGILTPTQELLVFTQLFAASIVIILMDDMLEKGWGVGSAVSLFIAAGVAQQIFWELFSPIGPMADGLYYGFFPSLVAAAITLATTGNSTPLKILVSRPGGYPDLLGFVSMVLLLLLLLFLESSRIMIPVSSARFGGARSRIPLKLLYVSVIPLILVGALYANIIMLTQVLWPRVNPGNSNPFLNWIAMYNYTEHGLVPLPGCLVYYITPPHSLSAALADPVHTLVYALLYVFFAVLFGVAWILTSGMDPETQAEQLAKAQLQIPGFRTSEKIIASILRRYIWALTIFSSIVVGLVAVLSEILRAMGGGTGILLLVGITIQYYSILARERALEMYPALARFFQE</sequence>
<feature type="transmembrane region" description="Helical" evidence="2">
    <location>
        <begin position="147"/>
        <end position="164"/>
    </location>
</feature>
<organism evidence="4">
    <name type="scientific">Thermofilum pendens</name>
    <dbReference type="NCBI Taxonomy" id="2269"/>
    <lineage>
        <taxon>Archaea</taxon>
        <taxon>Thermoproteota</taxon>
        <taxon>Thermoprotei</taxon>
        <taxon>Thermofilales</taxon>
        <taxon>Thermofilaceae</taxon>
        <taxon>Thermofilum</taxon>
    </lineage>
</organism>
<feature type="transmembrane region" description="Helical" evidence="2">
    <location>
        <begin position="119"/>
        <end position="140"/>
    </location>
</feature>
<feature type="transmembrane region" description="Helical" evidence="2">
    <location>
        <begin position="417"/>
        <end position="435"/>
    </location>
</feature>
<dbReference type="InterPro" id="IPR002208">
    <property type="entry name" value="SecY/SEC61-alpha"/>
</dbReference>
<feature type="transmembrane region" description="Helical" evidence="2">
    <location>
        <begin position="203"/>
        <end position="221"/>
    </location>
</feature>
<protein>
    <submittedName>
        <fullName evidence="4">Preprotein translocase subunit SecY</fullName>
    </submittedName>
</protein>
<reference evidence="4" key="1">
    <citation type="journal article" date="2020" name="mSystems">
        <title>Genome- and Community-Level Interaction Insights into Carbon Utilization and Element Cycling Functions of Hydrothermarchaeota in Hydrothermal Sediment.</title>
        <authorList>
            <person name="Zhou Z."/>
            <person name="Liu Y."/>
            <person name="Xu W."/>
            <person name="Pan J."/>
            <person name="Luo Z.H."/>
            <person name="Li M."/>
        </authorList>
    </citation>
    <scope>NUCLEOTIDE SEQUENCE [LARGE SCALE GENOMIC DNA]</scope>
    <source>
        <strain evidence="4">SpSt-735</strain>
    </source>
</reference>
<accession>A0A7C4B906</accession>
<feature type="domain" description="Translocon Sec61/SecY plug" evidence="3">
    <location>
        <begin position="38"/>
        <end position="74"/>
    </location>
</feature>
<feature type="transmembrane region" description="Helical" evidence="2">
    <location>
        <begin position="241"/>
        <end position="261"/>
    </location>
</feature>
<dbReference type="PIRSF" id="PIRSF004557">
    <property type="entry name" value="SecY"/>
    <property type="match status" value="1"/>
</dbReference>
<evidence type="ECO:0000256" key="2">
    <source>
        <dbReference type="SAM" id="Phobius"/>
    </source>
</evidence>
<evidence type="ECO:0000256" key="1">
    <source>
        <dbReference type="RuleBase" id="RU004349"/>
    </source>
</evidence>
<keyword evidence="2" id="KW-0472">Membrane</keyword>
<name>A0A7C4B906_THEPE</name>